<dbReference type="Pfam" id="PF00654">
    <property type="entry name" value="Voltage_CLC"/>
    <property type="match status" value="1"/>
</dbReference>
<dbReference type="InterPro" id="IPR014743">
    <property type="entry name" value="Cl-channel_core"/>
</dbReference>
<keyword evidence="7" id="KW-1185">Reference proteome</keyword>
<gene>
    <name evidence="6" type="ORF">ACHAW5_010496</name>
</gene>
<dbReference type="Gene3D" id="1.10.3080.10">
    <property type="entry name" value="Clc chloride channel"/>
    <property type="match status" value="1"/>
</dbReference>
<evidence type="ECO:0000256" key="1">
    <source>
        <dbReference type="ARBA" id="ARBA00004141"/>
    </source>
</evidence>
<dbReference type="InterPro" id="IPR050368">
    <property type="entry name" value="ClC-type_chloride_channel"/>
</dbReference>
<comment type="subcellular location">
    <subcellularLocation>
        <location evidence="1">Membrane</location>
        <topology evidence="1">Multi-pass membrane protein</topology>
    </subcellularLocation>
</comment>
<feature type="transmembrane region" description="Helical" evidence="5">
    <location>
        <begin position="404"/>
        <end position="428"/>
    </location>
</feature>
<evidence type="ECO:0000256" key="4">
    <source>
        <dbReference type="ARBA" id="ARBA00023136"/>
    </source>
</evidence>
<feature type="transmembrane region" description="Helical" evidence="5">
    <location>
        <begin position="363"/>
        <end position="384"/>
    </location>
</feature>
<evidence type="ECO:0000256" key="2">
    <source>
        <dbReference type="ARBA" id="ARBA00022692"/>
    </source>
</evidence>
<accession>A0ABD3N088</accession>
<evidence type="ECO:0008006" key="8">
    <source>
        <dbReference type="Google" id="ProtNLM"/>
    </source>
</evidence>
<feature type="transmembrane region" description="Helical" evidence="5">
    <location>
        <begin position="481"/>
        <end position="500"/>
    </location>
</feature>
<dbReference type="Proteomes" id="UP001530315">
    <property type="component" value="Unassembled WGS sequence"/>
</dbReference>
<dbReference type="PANTHER" id="PTHR43427">
    <property type="entry name" value="CHLORIDE CHANNEL PROTEIN CLC-E"/>
    <property type="match status" value="1"/>
</dbReference>
<evidence type="ECO:0000256" key="5">
    <source>
        <dbReference type="SAM" id="Phobius"/>
    </source>
</evidence>
<comment type="caution">
    <text evidence="6">The sequence shown here is derived from an EMBL/GenBank/DDBJ whole genome shotgun (WGS) entry which is preliminary data.</text>
</comment>
<evidence type="ECO:0000256" key="3">
    <source>
        <dbReference type="ARBA" id="ARBA00022989"/>
    </source>
</evidence>
<dbReference type="PANTHER" id="PTHR43427:SF12">
    <property type="entry name" value="CHLORIDE TRANSPORTER"/>
    <property type="match status" value="1"/>
</dbReference>
<sequence>MLKGRVIGKSYYVDGDCDGAGEENTLFDANQMEMSDGRMHPVHHYGGIADQAASGAEINAAPLMGFLSRMSSTFPSTAPSHLSHSARIDTVIIAPAEADLPTGTPLLGSSKLVANARGNELRRSQSASAARSRSQSMASRDSFAKLRNLAHEWTADENDFVAVVRTETCANTTAGVNRDACTLEEFEDHFRSHFDRRHTSFYQDAITFAEGTIPQSIVMALVIGCVCGLVAYVYYSTLDCLLTLIWKDIPNHVFVVTYHDLPEYLHVLWIPAVTFTLSAFCGLSIYLLGEPGDLAYTIKCIHDEGYKATHHTLPMIASSMFTILAGASLGPEAPLVAICAATAGFISRRIFRQSNKNVVRKHTFMGMAGALSAFFGDPLGGSLFALEVTSRFGVEYFEHVAEAILAGVICVTVFRSLAGLSLGSIWTITPTPLVEAEPYMIILGGCIGLLGAGVAYFWAIFHWRLMDFFRILGLMDDENRYAVPRVMCGALGIVLIGMFVPQTMFWGEFEFQVLATLSPASDLPHVWPTKGILGFEMNSFLNCVIVGSCKLLAISFTVAGGYRGGFIFPFFTAGAAFGRALCFAFPTLSPSIAILCLAAGINVAITRTALATSLTLSFLSGEQYALPSLVAASLVSLLATGYVPFIKSQLVRSDIDFSLYYHKTAEVK</sequence>
<feature type="transmembrane region" description="Helical" evidence="5">
    <location>
        <begin position="440"/>
        <end position="461"/>
    </location>
</feature>
<dbReference type="SUPFAM" id="SSF81340">
    <property type="entry name" value="Clc chloride channel"/>
    <property type="match status" value="1"/>
</dbReference>
<keyword evidence="3 5" id="KW-1133">Transmembrane helix</keyword>
<dbReference type="EMBL" id="JALLAZ020001656">
    <property type="protein sequence ID" value="KAL3769377.1"/>
    <property type="molecule type" value="Genomic_DNA"/>
</dbReference>
<keyword evidence="4 5" id="KW-0472">Membrane</keyword>
<dbReference type="CDD" id="cd00400">
    <property type="entry name" value="Voltage_gated_ClC"/>
    <property type="match status" value="1"/>
</dbReference>
<evidence type="ECO:0000313" key="7">
    <source>
        <dbReference type="Proteomes" id="UP001530315"/>
    </source>
</evidence>
<organism evidence="6 7">
    <name type="scientific">Stephanodiscus triporus</name>
    <dbReference type="NCBI Taxonomy" id="2934178"/>
    <lineage>
        <taxon>Eukaryota</taxon>
        <taxon>Sar</taxon>
        <taxon>Stramenopiles</taxon>
        <taxon>Ochrophyta</taxon>
        <taxon>Bacillariophyta</taxon>
        <taxon>Coscinodiscophyceae</taxon>
        <taxon>Thalassiosirophycidae</taxon>
        <taxon>Stephanodiscales</taxon>
        <taxon>Stephanodiscaceae</taxon>
        <taxon>Stephanodiscus</taxon>
    </lineage>
</organism>
<name>A0ABD3N088_9STRA</name>
<proteinExistence type="predicted"/>
<feature type="transmembrane region" description="Helical" evidence="5">
    <location>
        <begin position="540"/>
        <end position="560"/>
    </location>
</feature>
<dbReference type="GO" id="GO:0016020">
    <property type="term" value="C:membrane"/>
    <property type="evidence" value="ECO:0007669"/>
    <property type="project" value="UniProtKB-SubCell"/>
</dbReference>
<evidence type="ECO:0000313" key="6">
    <source>
        <dbReference type="EMBL" id="KAL3769377.1"/>
    </source>
</evidence>
<reference evidence="6 7" key="1">
    <citation type="submission" date="2024-10" db="EMBL/GenBank/DDBJ databases">
        <title>Updated reference genomes for cyclostephanoid diatoms.</title>
        <authorList>
            <person name="Roberts W.R."/>
            <person name="Alverson A.J."/>
        </authorList>
    </citation>
    <scope>NUCLEOTIDE SEQUENCE [LARGE SCALE GENOMIC DNA]</scope>
    <source>
        <strain evidence="6 7">AJA276-08</strain>
    </source>
</reference>
<feature type="transmembrane region" description="Helical" evidence="5">
    <location>
        <begin position="333"/>
        <end position="351"/>
    </location>
</feature>
<dbReference type="PRINTS" id="PR00762">
    <property type="entry name" value="CLCHANNEL"/>
</dbReference>
<feature type="transmembrane region" description="Helical" evidence="5">
    <location>
        <begin position="217"/>
        <end position="235"/>
    </location>
</feature>
<dbReference type="InterPro" id="IPR001807">
    <property type="entry name" value="ClC"/>
</dbReference>
<feature type="transmembrane region" description="Helical" evidence="5">
    <location>
        <begin position="624"/>
        <end position="645"/>
    </location>
</feature>
<feature type="transmembrane region" description="Helical" evidence="5">
    <location>
        <begin position="566"/>
        <end position="585"/>
    </location>
</feature>
<keyword evidence="2 5" id="KW-0812">Transmembrane</keyword>
<feature type="transmembrane region" description="Helical" evidence="5">
    <location>
        <begin position="592"/>
        <end position="618"/>
    </location>
</feature>
<dbReference type="AlphaFoldDB" id="A0ABD3N088"/>
<protein>
    <recommendedName>
        <fullName evidence="8">Chloride channel protein</fullName>
    </recommendedName>
</protein>
<feature type="transmembrane region" description="Helical" evidence="5">
    <location>
        <begin position="268"/>
        <end position="288"/>
    </location>
</feature>